<dbReference type="SUPFAM" id="SSF56935">
    <property type="entry name" value="Porins"/>
    <property type="match status" value="1"/>
</dbReference>
<evidence type="ECO:0000259" key="2">
    <source>
        <dbReference type="Pfam" id="PF13609"/>
    </source>
</evidence>
<dbReference type="Gene3D" id="2.40.160.10">
    <property type="entry name" value="Porin"/>
    <property type="match status" value="1"/>
</dbReference>
<protein>
    <submittedName>
        <fullName evidence="3">Porin</fullName>
    </submittedName>
</protein>
<dbReference type="InterPro" id="IPR023614">
    <property type="entry name" value="Porin_dom_sf"/>
</dbReference>
<sequence>MALSYLSMTARAVAFAPIFCAGTASAQDLFTYSNGAGGAVQFYGQFSPAYLHFEDGSKTFDELADNNNANTRLGFNLDQELSNGLNLRFTVETALAVPSTGELDQNGSQEWDWERTDLRKFEIVLSGEFGAVSLGQGSMASDGAAGADLSKTTIAGYVYRPDLVGSYALRNGDGSLSDISWSDVYNDFNGSRRNRIRYDSPSYSGFSFAISYGEEILTKGDDAEYYDLGAYFGNRLGDFEMAAGAGYAWKDDGSQTDEQYVASFSILHTPTGFNGTITGGAEDGGGSYGYVKLGWIGDLLAVGDTAFSADYYSGSDFNSDGSNSDSWGLQAVQHFDDIGLEAYLAYSEYSFDEDGASYKDAASTLLGVRWKF</sequence>
<feature type="domain" description="Porin" evidence="2">
    <location>
        <begin position="16"/>
        <end position="352"/>
    </location>
</feature>
<dbReference type="RefSeq" id="WP_176806623.1">
    <property type="nucleotide sequence ID" value="NZ_FNCL01000005.1"/>
</dbReference>
<evidence type="ECO:0000256" key="1">
    <source>
        <dbReference type="SAM" id="SignalP"/>
    </source>
</evidence>
<reference evidence="4" key="1">
    <citation type="submission" date="2016-10" db="EMBL/GenBank/DDBJ databases">
        <authorList>
            <person name="Varghese N."/>
            <person name="Submissions S."/>
        </authorList>
    </citation>
    <scope>NUCLEOTIDE SEQUENCE [LARGE SCALE GENOMIC DNA]</scope>
    <source>
        <strain evidence="4">DSM 26894</strain>
    </source>
</reference>
<feature type="chain" id="PRO_5011625077" evidence="1">
    <location>
        <begin position="27"/>
        <end position="372"/>
    </location>
</feature>
<evidence type="ECO:0000313" key="4">
    <source>
        <dbReference type="Proteomes" id="UP000199392"/>
    </source>
</evidence>
<dbReference type="Pfam" id="PF13609">
    <property type="entry name" value="Porin_4"/>
    <property type="match status" value="1"/>
</dbReference>
<evidence type="ECO:0000313" key="3">
    <source>
        <dbReference type="EMBL" id="SFS82064.1"/>
    </source>
</evidence>
<name>A0A1I6SYL0_9RHOB</name>
<dbReference type="Proteomes" id="UP000199392">
    <property type="component" value="Unassembled WGS sequence"/>
</dbReference>
<accession>A0A1I6SYL0</accession>
<dbReference type="EMBL" id="FOZW01000005">
    <property type="protein sequence ID" value="SFS82064.1"/>
    <property type="molecule type" value="Genomic_DNA"/>
</dbReference>
<dbReference type="GO" id="GO:0016020">
    <property type="term" value="C:membrane"/>
    <property type="evidence" value="ECO:0007669"/>
    <property type="project" value="InterPro"/>
</dbReference>
<keyword evidence="4" id="KW-1185">Reference proteome</keyword>
<proteinExistence type="predicted"/>
<dbReference type="InterPro" id="IPR033900">
    <property type="entry name" value="Gram_neg_porin_domain"/>
</dbReference>
<dbReference type="AlphaFoldDB" id="A0A1I6SYL0"/>
<dbReference type="GO" id="GO:0015288">
    <property type="term" value="F:porin activity"/>
    <property type="evidence" value="ECO:0007669"/>
    <property type="project" value="InterPro"/>
</dbReference>
<organism evidence="3 4">
    <name type="scientific">Alloyangia pacifica</name>
    <dbReference type="NCBI Taxonomy" id="311180"/>
    <lineage>
        <taxon>Bacteria</taxon>
        <taxon>Pseudomonadati</taxon>
        <taxon>Pseudomonadota</taxon>
        <taxon>Alphaproteobacteria</taxon>
        <taxon>Rhodobacterales</taxon>
        <taxon>Roseobacteraceae</taxon>
        <taxon>Alloyangia</taxon>
    </lineage>
</organism>
<keyword evidence="1" id="KW-0732">Signal</keyword>
<dbReference type="STRING" id="311180.SAMN04488050_105150"/>
<gene>
    <name evidence="3" type="ORF">SAMN04488050_105150</name>
</gene>
<feature type="signal peptide" evidence="1">
    <location>
        <begin position="1"/>
        <end position="26"/>
    </location>
</feature>